<dbReference type="SUPFAM" id="SSF47459">
    <property type="entry name" value="HLH, helix-loop-helix DNA-binding domain"/>
    <property type="match status" value="1"/>
</dbReference>
<dbReference type="GO" id="GO:0000977">
    <property type="term" value="F:RNA polymerase II transcription regulatory region sequence-specific DNA binding"/>
    <property type="evidence" value="ECO:0007669"/>
    <property type="project" value="TreeGrafter"/>
</dbReference>
<evidence type="ECO:0000256" key="2">
    <source>
        <dbReference type="ARBA" id="ARBA00023163"/>
    </source>
</evidence>
<dbReference type="InterPro" id="IPR011598">
    <property type="entry name" value="bHLH_dom"/>
</dbReference>
<dbReference type="Pfam" id="PF23171">
    <property type="entry name" value="bHLH_HIF1A"/>
    <property type="match status" value="1"/>
</dbReference>
<keyword evidence="2" id="KW-0804">Transcription</keyword>
<evidence type="ECO:0000313" key="6">
    <source>
        <dbReference type="Ensembl" id="ENSTRUP00000060162.1"/>
    </source>
</evidence>
<sequence>MGGGGGGNVIESSLRRKLSREAARKRRRLESDTFADLCRLLPLPPSVTRTLDKPSVIRLTLSYMRTHLWSDVVPMLQIKALFLFSERETRQTEARATGGGLGRRRRTPARS</sequence>
<dbReference type="GeneTree" id="ENSGT00940000177943"/>
<dbReference type="PANTHER" id="PTHR23043:SF8">
    <property type="entry name" value="ENDOTHELIAL PAS DOMAIN-CONTAINING PROTEIN 1"/>
    <property type="match status" value="1"/>
</dbReference>
<dbReference type="GO" id="GO:0000981">
    <property type="term" value="F:DNA-binding transcription factor activity, RNA polymerase II-specific"/>
    <property type="evidence" value="ECO:0007669"/>
    <property type="project" value="TreeGrafter"/>
</dbReference>
<keyword evidence="1" id="KW-0805">Transcription regulation</keyword>
<reference evidence="6 7" key="1">
    <citation type="journal article" date="2011" name="Genome Biol. Evol.">
        <title>Integration of the genetic map and genome assembly of fugu facilitates insights into distinct features of genome evolution in teleosts and mammals.</title>
        <authorList>
            <person name="Kai W."/>
            <person name="Kikuchi K."/>
            <person name="Tohari S."/>
            <person name="Chew A.K."/>
            <person name="Tay A."/>
            <person name="Fujiwara A."/>
            <person name="Hosoya S."/>
            <person name="Suetake H."/>
            <person name="Naruse K."/>
            <person name="Brenner S."/>
            <person name="Suzuki Y."/>
            <person name="Venkatesh B."/>
        </authorList>
    </citation>
    <scope>NUCLEOTIDE SEQUENCE [LARGE SCALE GENOMIC DNA]</scope>
</reference>
<dbReference type="AlphaFoldDB" id="A0A674MFC9"/>
<proteinExistence type="predicted"/>
<feature type="region of interest" description="Disordered" evidence="4">
    <location>
        <begin position="89"/>
        <end position="111"/>
    </location>
</feature>
<feature type="compositionally biased region" description="Basic residues" evidence="4">
    <location>
        <begin position="102"/>
        <end position="111"/>
    </location>
</feature>
<dbReference type="PANTHER" id="PTHR23043">
    <property type="entry name" value="HYPOXIA-INDUCIBLE FACTOR 1 ALPHA"/>
    <property type="match status" value="1"/>
</dbReference>
<evidence type="ECO:0000256" key="3">
    <source>
        <dbReference type="ARBA" id="ARBA00023242"/>
    </source>
</evidence>
<accession>A0A674MFC9</accession>
<organism evidence="6 7">
    <name type="scientific">Takifugu rubripes</name>
    <name type="common">Japanese pufferfish</name>
    <name type="synonym">Fugu rubripes</name>
    <dbReference type="NCBI Taxonomy" id="31033"/>
    <lineage>
        <taxon>Eukaryota</taxon>
        <taxon>Metazoa</taxon>
        <taxon>Chordata</taxon>
        <taxon>Craniata</taxon>
        <taxon>Vertebrata</taxon>
        <taxon>Euteleostomi</taxon>
        <taxon>Actinopterygii</taxon>
        <taxon>Neopterygii</taxon>
        <taxon>Teleostei</taxon>
        <taxon>Neoteleostei</taxon>
        <taxon>Acanthomorphata</taxon>
        <taxon>Eupercaria</taxon>
        <taxon>Tetraodontiformes</taxon>
        <taxon>Tetradontoidea</taxon>
        <taxon>Tetraodontidae</taxon>
        <taxon>Takifugu</taxon>
    </lineage>
</organism>
<dbReference type="Proteomes" id="UP000005226">
    <property type="component" value="Chromosome 1"/>
</dbReference>
<dbReference type="InterPro" id="IPR036638">
    <property type="entry name" value="HLH_DNA-bd_sf"/>
</dbReference>
<dbReference type="Ensembl" id="ENSTRUT00000070282.1">
    <property type="protein sequence ID" value="ENSTRUP00000060162.1"/>
    <property type="gene ID" value="ENSTRUG00000031430.1"/>
</dbReference>
<dbReference type="GO" id="GO:0071456">
    <property type="term" value="P:cellular response to hypoxia"/>
    <property type="evidence" value="ECO:0007669"/>
    <property type="project" value="TreeGrafter"/>
</dbReference>
<dbReference type="InParanoid" id="A0A674MFC9"/>
<keyword evidence="3" id="KW-0539">Nucleus</keyword>
<evidence type="ECO:0000256" key="4">
    <source>
        <dbReference type="SAM" id="MobiDB-lite"/>
    </source>
</evidence>
<dbReference type="GO" id="GO:0046983">
    <property type="term" value="F:protein dimerization activity"/>
    <property type="evidence" value="ECO:0007669"/>
    <property type="project" value="InterPro"/>
</dbReference>
<reference evidence="6" key="3">
    <citation type="submission" date="2025-09" db="UniProtKB">
        <authorList>
            <consortium name="Ensembl"/>
        </authorList>
    </citation>
    <scope>IDENTIFICATION</scope>
</reference>
<keyword evidence="7" id="KW-1185">Reference proteome</keyword>
<feature type="domain" description="BHLH" evidence="5">
    <location>
        <begin position="14"/>
        <end position="67"/>
    </location>
</feature>
<evidence type="ECO:0000259" key="5">
    <source>
        <dbReference type="PROSITE" id="PS50888"/>
    </source>
</evidence>
<protein>
    <recommendedName>
        <fullName evidence="5">BHLH domain-containing protein</fullName>
    </recommendedName>
</protein>
<evidence type="ECO:0000256" key="1">
    <source>
        <dbReference type="ARBA" id="ARBA00023015"/>
    </source>
</evidence>
<dbReference type="PROSITE" id="PS50888">
    <property type="entry name" value="BHLH"/>
    <property type="match status" value="1"/>
</dbReference>
<evidence type="ECO:0000313" key="7">
    <source>
        <dbReference type="Proteomes" id="UP000005226"/>
    </source>
</evidence>
<name>A0A674MFC9_TAKRU</name>
<reference evidence="6" key="2">
    <citation type="submission" date="2025-08" db="UniProtKB">
        <authorList>
            <consortium name="Ensembl"/>
        </authorList>
    </citation>
    <scope>IDENTIFICATION</scope>
</reference>